<evidence type="ECO:0000313" key="9">
    <source>
        <dbReference type="Proteomes" id="UP000460718"/>
    </source>
</evidence>
<reference evidence="6 7" key="1">
    <citation type="submission" date="2018-08" db="EMBL/GenBank/DDBJ databases">
        <title>Genomic investigation of the strawberry pathogen Phytophthora fragariae indicates pathogenicity is determined by transcriptional variation in three key races.</title>
        <authorList>
            <person name="Adams T.M."/>
            <person name="Armitage A.D."/>
            <person name="Sobczyk M.K."/>
            <person name="Bates H.J."/>
            <person name="Dunwell J.M."/>
            <person name="Nellist C.F."/>
            <person name="Harrison R.J."/>
        </authorList>
    </citation>
    <scope>NUCLEOTIDE SEQUENCE [LARGE SCALE GENOMIC DNA]</scope>
    <source>
        <strain evidence="5 7">A4</strain>
        <strain evidence="4 8">NOV-5</strain>
        <strain evidence="2 6">NOV-9</strain>
        <strain evidence="3 9">SCRP245</strain>
    </source>
</reference>
<organism evidence="2 6">
    <name type="scientific">Phytophthora fragariae</name>
    <dbReference type="NCBI Taxonomy" id="53985"/>
    <lineage>
        <taxon>Eukaryota</taxon>
        <taxon>Sar</taxon>
        <taxon>Stramenopiles</taxon>
        <taxon>Oomycota</taxon>
        <taxon>Peronosporomycetes</taxon>
        <taxon>Peronosporales</taxon>
        <taxon>Peronosporaceae</taxon>
        <taxon>Phytophthora</taxon>
    </lineage>
</organism>
<dbReference type="EMBL" id="QXGA01000577">
    <property type="protein sequence ID" value="KAE9143964.1"/>
    <property type="molecule type" value="Genomic_DNA"/>
</dbReference>
<evidence type="ECO:0000313" key="4">
    <source>
        <dbReference type="EMBL" id="KAE9143964.1"/>
    </source>
</evidence>
<evidence type="ECO:0000313" key="7">
    <source>
        <dbReference type="Proteomes" id="UP000437068"/>
    </source>
</evidence>
<gene>
    <name evidence="5" type="ORF">PF001_g11377</name>
    <name evidence="4" type="ORF">PF006_g11052</name>
    <name evidence="2" type="ORF">PF009_g13216</name>
    <name evidence="3" type="ORF">PF011_g10889</name>
</gene>
<evidence type="ECO:0000313" key="3">
    <source>
        <dbReference type="EMBL" id="KAE9007982.1"/>
    </source>
</evidence>
<dbReference type="EMBL" id="QXFW01000587">
    <property type="protein sequence ID" value="KAE9007982.1"/>
    <property type="molecule type" value="Genomic_DNA"/>
</dbReference>
<name>A0A6A3EW54_9STRA</name>
<protein>
    <submittedName>
        <fullName evidence="2">Uncharacterized protein</fullName>
    </submittedName>
</protein>
<feature type="signal peptide" evidence="1">
    <location>
        <begin position="1"/>
        <end position="17"/>
    </location>
</feature>
<dbReference type="Proteomes" id="UP000437068">
    <property type="component" value="Unassembled WGS sequence"/>
</dbReference>
<dbReference type="Proteomes" id="UP000440732">
    <property type="component" value="Unassembled WGS sequence"/>
</dbReference>
<accession>A0A6A3EW54</accession>
<feature type="chain" id="PRO_5036379412" evidence="1">
    <location>
        <begin position="18"/>
        <end position="44"/>
    </location>
</feature>
<evidence type="ECO:0000313" key="8">
    <source>
        <dbReference type="Proteomes" id="UP000440732"/>
    </source>
</evidence>
<dbReference type="AlphaFoldDB" id="A0A6A3EW54"/>
<dbReference type="Proteomes" id="UP000429523">
    <property type="component" value="Unassembled WGS sequence"/>
</dbReference>
<dbReference type="EMBL" id="QXGE01000601">
    <property type="protein sequence ID" value="KAE9307965.1"/>
    <property type="molecule type" value="Genomic_DNA"/>
</dbReference>
<dbReference type="EMBL" id="QXGF01000682">
    <property type="protein sequence ID" value="KAE8936863.1"/>
    <property type="molecule type" value="Genomic_DNA"/>
</dbReference>
<evidence type="ECO:0000313" key="5">
    <source>
        <dbReference type="EMBL" id="KAE9307965.1"/>
    </source>
</evidence>
<evidence type="ECO:0000256" key="1">
    <source>
        <dbReference type="SAM" id="SignalP"/>
    </source>
</evidence>
<comment type="caution">
    <text evidence="2">The sequence shown here is derived from an EMBL/GenBank/DDBJ whole genome shotgun (WGS) entry which is preliminary data.</text>
</comment>
<proteinExistence type="predicted"/>
<sequence>MIKVTLLIPGMPAMLWATKCTGDAVKTGEFIANFVDLVIVDIDT</sequence>
<evidence type="ECO:0000313" key="6">
    <source>
        <dbReference type="Proteomes" id="UP000429523"/>
    </source>
</evidence>
<keyword evidence="1" id="KW-0732">Signal</keyword>
<dbReference type="Proteomes" id="UP000460718">
    <property type="component" value="Unassembled WGS sequence"/>
</dbReference>
<evidence type="ECO:0000313" key="2">
    <source>
        <dbReference type="EMBL" id="KAE8936863.1"/>
    </source>
</evidence>